<sequence length="262" mass="28384">MENQHILLLGATGASGLAFIDAALEKTQMPKLTLYVRPGSKAKLPASATNNPNPAMRIVQGQLDDVRALREALSGSSTDPAFPPVTTVVSFLGAYLSFKAVFTRDQSHPIADALQSAVLPAVKTYNISRILVLSTPTAFCHASESKNMPWKWWFYTWLPRLLAPQGNAEMKGIAEAVVKAGTGTGSGDGDQDQDHARTRLDWTVFRVPHLTDGDPHATVIAGNLDQAFAGSTELSRGSLVRWVLEEIEKKSWVRQAPLLANP</sequence>
<dbReference type="EMBL" id="KN847321">
    <property type="protein sequence ID" value="KIW53201.1"/>
    <property type="molecule type" value="Genomic_DNA"/>
</dbReference>
<name>A0A0D2BL06_9EURO</name>
<reference evidence="3 4" key="1">
    <citation type="submission" date="2015-01" db="EMBL/GenBank/DDBJ databases">
        <title>The Genome Sequence of Exophiala xenobiotica CBS118157.</title>
        <authorList>
            <consortium name="The Broad Institute Genomics Platform"/>
            <person name="Cuomo C."/>
            <person name="de Hoog S."/>
            <person name="Gorbushina A."/>
            <person name="Stielow B."/>
            <person name="Teixiera M."/>
            <person name="Abouelleil A."/>
            <person name="Chapman S.B."/>
            <person name="Priest M."/>
            <person name="Young S.K."/>
            <person name="Wortman J."/>
            <person name="Nusbaum C."/>
            <person name="Birren B."/>
        </authorList>
    </citation>
    <scope>NUCLEOTIDE SEQUENCE [LARGE SCALE GENOMIC DNA]</scope>
    <source>
        <strain evidence="3 4">CBS 118157</strain>
    </source>
</reference>
<dbReference type="InterPro" id="IPR016040">
    <property type="entry name" value="NAD(P)-bd_dom"/>
</dbReference>
<organism evidence="3 4">
    <name type="scientific">Exophiala xenobiotica</name>
    <dbReference type="NCBI Taxonomy" id="348802"/>
    <lineage>
        <taxon>Eukaryota</taxon>
        <taxon>Fungi</taxon>
        <taxon>Dikarya</taxon>
        <taxon>Ascomycota</taxon>
        <taxon>Pezizomycotina</taxon>
        <taxon>Eurotiomycetes</taxon>
        <taxon>Chaetothyriomycetidae</taxon>
        <taxon>Chaetothyriales</taxon>
        <taxon>Herpotrichiellaceae</taxon>
        <taxon>Exophiala</taxon>
    </lineage>
</organism>
<dbReference type="SUPFAM" id="SSF51735">
    <property type="entry name" value="NAD(P)-binding Rossmann-fold domains"/>
    <property type="match status" value="1"/>
</dbReference>
<evidence type="ECO:0000313" key="3">
    <source>
        <dbReference type="EMBL" id="KIW53201.1"/>
    </source>
</evidence>
<protein>
    <recommendedName>
        <fullName evidence="2">NAD(P)-binding domain-containing protein</fullName>
    </recommendedName>
</protein>
<dbReference type="PANTHER" id="PTHR43355">
    <property type="entry name" value="FLAVIN REDUCTASE (NADPH)"/>
    <property type="match status" value="1"/>
</dbReference>
<dbReference type="GO" id="GO:0042602">
    <property type="term" value="F:riboflavin reductase (NADPH) activity"/>
    <property type="evidence" value="ECO:0007669"/>
    <property type="project" value="TreeGrafter"/>
</dbReference>
<dbReference type="GeneID" id="25330701"/>
<dbReference type="GO" id="GO:0004074">
    <property type="term" value="F:biliverdin reductase [NAD(P)H] activity"/>
    <property type="evidence" value="ECO:0007669"/>
    <property type="project" value="TreeGrafter"/>
</dbReference>
<dbReference type="AlphaFoldDB" id="A0A0D2BL06"/>
<gene>
    <name evidence="3" type="ORF">PV05_08793</name>
</gene>
<dbReference type="Gene3D" id="3.40.50.720">
    <property type="entry name" value="NAD(P)-binding Rossmann-like Domain"/>
    <property type="match status" value="1"/>
</dbReference>
<dbReference type="STRING" id="348802.A0A0D2BL06"/>
<proteinExistence type="inferred from homology"/>
<dbReference type="Proteomes" id="UP000054342">
    <property type="component" value="Unassembled WGS sequence"/>
</dbReference>
<evidence type="ECO:0000256" key="1">
    <source>
        <dbReference type="ARBA" id="ARBA00038376"/>
    </source>
</evidence>
<dbReference type="Pfam" id="PF13460">
    <property type="entry name" value="NAD_binding_10"/>
    <property type="match status" value="1"/>
</dbReference>
<accession>A0A0D2BL06</accession>
<comment type="similarity">
    <text evidence="1">Belongs to the avfA family.</text>
</comment>
<dbReference type="InterPro" id="IPR036291">
    <property type="entry name" value="NAD(P)-bd_dom_sf"/>
</dbReference>
<dbReference type="OrthoDB" id="10254221at2759"/>
<dbReference type="InterPro" id="IPR051606">
    <property type="entry name" value="Polyketide_Oxido-like"/>
</dbReference>
<evidence type="ECO:0000259" key="2">
    <source>
        <dbReference type="Pfam" id="PF13460"/>
    </source>
</evidence>
<dbReference type="RefSeq" id="XP_013313785.1">
    <property type="nucleotide sequence ID" value="XM_013458331.1"/>
</dbReference>
<evidence type="ECO:0000313" key="4">
    <source>
        <dbReference type="Proteomes" id="UP000054342"/>
    </source>
</evidence>
<feature type="domain" description="NAD(P)-binding" evidence="2">
    <location>
        <begin position="10"/>
        <end position="248"/>
    </location>
</feature>
<keyword evidence="4" id="KW-1185">Reference proteome</keyword>
<dbReference type="PANTHER" id="PTHR43355:SF2">
    <property type="entry name" value="FLAVIN REDUCTASE (NADPH)"/>
    <property type="match status" value="1"/>
</dbReference>
<dbReference type="HOGENOM" id="CLU_025711_4_3_1"/>